<dbReference type="EMBL" id="CP072133">
    <property type="protein sequence ID" value="QTH70761.1"/>
    <property type="molecule type" value="Genomic_DNA"/>
</dbReference>
<evidence type="ECO:0000256" key="11">
    <source>
        <dbReference type="SAM" id="SignalP"/>
    </source>
</evidence>
<evidence type="ECO:0000256" key="6">
    <source>
        <dbReference type="ARBA" id="ARBA00022729"/>
    </source>
</evidence>
<evidence type="ECO:0000256" key="9">
    <source>
        <dbReference type="ARBA" id="ARBA00023136"/>
    </source>
</evidence>
<dbReference type="RefSeq" id="WP_208842345.1">
    <property type="nucleotide sequence ID" value="NZ_CP072133.1"/>
</dbReference>
<dbReference type="PANTHER" id="PTHR34501">
    <property type="entry name" value="PROTEIN YDDL-RELATED"/>
    <property type="match status" value="1"/>
</dbReference>
<protein>
    <submittedName>
        <fullName evidence="13">Porin</fullName>
    </submittedName>
</protein>
<dbReference type="SUPFAM" id="SSF56935">
    <property type="entry name" value="Porins"/>
    <property type="match status" value="1"/>
</dbReference>
<keyword evidence="14" id="KW-1185">Reference proteome</keyword>
<evidence type="ECO:0000313" key="13">
    <source>
        <dbReference type="EMBL" id="QTH70761.1"/>
    </source>
</evidence>
<proteinExistence type="predicted"/>
<organism evidence="13 14">
    <name type="scientific">Pseudoalteromonas xiamenensis</name>
    <dbReference type="NCBI Taxonomy" id="882626"/>
    <lineage>
        <taxon>Bacteria</taxon>
        <taxon>Pseudomonadati</taxon>
        <taxon>Pseudomonadota</taxon>
        <taxon>Gammaproteobacteria</taxon>
        <taxon>Alteromonadales</taxon>
        <taxon>Pseudoalteromonadaceae</taxon>
        <taxon>Pseudoalteromonas</taxon>
    </lineage>
</organism>
<keyword evidence="7" id="KW-0406">Ion transport</keyword>
<evidence type="ECO:0000256" key="10">
    <source>
        <dbReference type="ARBA" id="ARBA00023237"/>
    </source>
</evidence>
<keyword evidence="3" id="KW-0813">Transport</keyword>
<feature type="signal peptide" evidence="11">
    <location>
        <begin position="1"/>
        <end position="21"/>
    </location>
</feature>
<keyword evidence="6 11" id="KW-0732">Signal</keyword>
<keyword evidence="4" id="KW-1134">Transmembrane beta strand</keyword>
<keyword evidence="8" id="KW-0626">Porin</keyword>
<dbReference type="GO" id="GO:0015288">
    <property type="term" value="F:porin activity"/>
    <property type="evidence" value="ECO:0007669"/>
    <property type="project" value="UniProtKB-KW"/>
</dbReference>
<evidence type="ECO:0000256" key="1">
    <source>
        <dbReference type="ARBA" id="ARBA00004571"/>
    </source>
</evidence>
<comment type="subcellular location">
    <subcellularLocation>
        <location evidence="1">Cell outer membrane</location>
        <topology evidence="1">Multi-pass membrane protein</topology>
    </subcellularLocation>
</comment>
<dbReference type="Proteomes" id="UP000664904">
    <property type="component" value="Chromosome"/>
</dbReference>
<gene>
    <name evidence="13" type="ORF">J5O05_12705</name>
</gene>
<dbReference type="CDD" id="cd00342">
    <property type="entry name" value="gram_neg_porins"/>
    <property type="match status" value="1"/>
</dbReference>
<evidence type="ECO:0000256" key="8">
    <source>
        <dbReference type="ARBA" id="ARBA00023114"/>
    </source>
</evidence>
<dbReference type="GO" id="GO:0034220">
    <property type="term" value="P:monoatomic ion transmembrane transport"/>
    <property type="evidence" value="ECO:0007669"/>
    <property type="project" value="InterPro"/>
</dbReference>
<evidence type="ECO:0000256" key="5">
    <source>
        <dbReference type="ARBA" id="ARBA00022692"/>
    </source>
</evidence>
<dbReference type="AlphaFoldDB" id="A0A975DI77"/>
<dbReference type="InterPro" id="IPR033900">
    <property type="entry name" value="Gram_neg_porin_domain"/>
</dbReference>
<accession>A0A975DI77</accession>
<evidence type="ECO:0000256" key="4">
    <source>
        <dbReference type="ARBA" id="ARBA00022452"/>
    </source>
</evidence>
<dbReference type="KEGG" id="pxi:J5O05_12705"/>
<dbReference type="GO" id="GO:0046930">
    <property type="term" value="C:pore complex"/>
    <property type="evidence" value="ECO:0007669"/>
    <property type="project" value="UniProtKB-KW"/>
</dbReference>
<dbReference type="Gene3D" id="2.40.160.10">
    <property type="entry name" value="Porin"/>
    <property type="match status" value="1"/>
</dbReference>
<evidence type="ECO:0000256" key="2">
    <source>
        <dbReference type="ARBA" id="ARBA00011233"/>
    </source>
</evidence>
<comment type="subunit">
    <text evidence="2">Homotrimer.</text>
</comment>
<dbReference type="PRINTS" id="PR00182">
    <property type="entry name" value="ECOLNEIPORIN"/>
</dbReference>
<name>A0A975DI77_9GAMM</name>
<reference evidence="13" key="1">
    <citation type="submission" date="2021-03" db="EMBL/GenBank/DDBJ databases">
        <title>Complete Genome of Pseudoalteromonas xiamenensis STKMTI.2, a new potential marine bacterium producing anti-Vibrio compounds.</title>
        <authorList>
            <person name="Handayani D.P."/>
            <person name="Isnansetyo A."/>
            <person name="Istiqomah I."/>
            <person name="Jumina J."/>
        </authorList>
    </citation>
    <scope>NUCLEOTIDE SEQUENCE</scope>
    <source>
        <strain evidence="13">STKMTI.2</strain>
    </source>
</reference>
<dbReference type="InterPro" id="IPR050298">
    <property type="entry name" value="Gram-neg_bact_OMP"/>
</dbReference>
<dbReference type="PANTHER" id="PTHR34501:SF9">
    <property type="entry name" value="MAJOR OUTER MEMBRANE PROTEIN P.IA"/>
    <property type="match status" value="1"/>
</dbReference>
<keyword evidence="5" id="KW-0812">Transmembrane</keyword>
<keyword evidence="10" id="KW-0998">Cell outer membrane</keyword>
<feature type="chain" id="PRO_5037124143" evidence="11">
    <location>
        <begin position="22"/>
        <end position="316"/>
    </location>
</feature>
<evidence type="ECO:0000259" key="12">
    <source>
        <dbReference type="Pfam" id="PF13609"/>
    </source>
</evidence>
<evidence type="ECO:0000313" key="14">
    <source>
        <dbReference type="Proteomes" id="UP000664904"/>
    </source>
</evidence>
<feature type="domain" description="Porin" evidence="12">
    <location>
        <begin position="14"/>
        <end position="301"/>
    </location>
</feature>
<keyword evidence="9" id="KW-0472">Membrane</keyword>
<dbReference type="Pfam" id="PF13609">
    <property type="entry name" value="Porin_4"/>
    <property type="match status" value="1"/>
</dbReference>
<sequence>MKNHLIFVAISTLLCSSPVLADDLVKLYGRANIGIQSKDDGTSSVVSAESYASRIGVKGNTKVSDSLEAFYVFEFEVKPTENENDGKTADNLSARSEYIGVKGAFGQFIVGRNDTPMKRSQNSADLMNDYTGDISSLMVGENRLGDTIQYSTPSLAHLQFEVSYIAKDNNKQNGDAGMSLAASYGDRKFKAMPFFVSVARDSKVAGQDVNRVTVQGKMGALTLSGMYQQSEKVDTDDKKDSYVVSASYKINDYNLLAQYQDSESEAGKMKDSGTGTSIGVERMMSKQVRMFLWYSQFELDNKPDQDHIAVGLRYDF</sequence>
<dbReference type="InterPro" id="IPR023614">
    <property type="entry name" value="Porin_dom_sf"/>
</dbReference>
<evidence type="ECO:0000256" key="7">
    <source>
        <dbReference type="ARBA" id="ARBA00023065"/>
    </source>
</evidence>
<dbReference type="InterPro" id="IPR001702">
    <property type="entry name" value="Porin_Gram-ve"/>
</dbReference>
<dbReference type="GO" id="GO:0009279">
    <property type="term" value="C:cell outer membrane"/>
    <property type="evidence" value="ECO:0007669"/>
    <property type="project" value="UniProtKB-SubCell"/>
</dbReference>
<evidence type="ECO:0000256" key="3">
    <source>
        <dbReference type="ARBA" id="ARBA00022448"/>
    </source>
</evidence>